<dbReference type="SUPFAM" id="SSF55103">
    <property type="entry name" value="FAD-linked oxidases, C-terminal domain"/>
    <property type="match status" value="1"/>
</dbReference>
<dbReference type="InterPro" id="IPR016167">
    <property type="entry name" value="FAD-bd_PCMH_sub1"/>
</dbReference>
<dbReference type="InterPro" id="IPR016169">
    <property type="entry name" value="FAD-bd_PCMH_sub2"/>
</dbReference>
<keyword evidence="1" id="KW-0285">Flavoprotein</keyword>
<dbReference type="InterPro" id="IPR016164">
    <property type="entry name" value="FAD-linked_Oxase-like_C"/>
</dbReference>
<dbReference type="GO" id="GO:0005739">
    <property type="term" value="C:mitochondrion"/>
    <property type="evidence" value="ECO:0007669"/>
    <property type="project" value="TreeGrafter"/>
</dbReference>
<dbReference type="SUPFAM" id="SSF56176">
    <property type="entry name" value="FAD-binding/transporter-associated domain-like"/>
    <property type="match status" value="1"/>
</dbReference>
<gene>
    <name evidence="4" type="ORF">HMPREF1624_02260</name>
</gene>
<dbReference type="AlphaFoldDB" id="U7PZG7"/>
<dbReference type="PANTHER" id="PTHR11748:SF114">
    <property type="entry name" value="ARYL-ALCOHOL OXIDASE VANILLYL-ALCOHOL OXIDASE (AFU_ORTHOLOGUE AFUA_3G09500)-RELATED"/>
    <property type="match status" value="1"/>
</dbReference>
<dbReference type="Proteomes" id="UP000018087">
    <property type="component" value="Unassembled WGS sequence"/>
</dbReference>
<evidence type="ECO:0000256" key="1">
    <source>
        <dbReference type="ARBA" id="ARBA00022630"/>
    </source>
</evidence>
<accession>U7PZG7</accession>
<dbReference type="PROSITE" id="PS51387">
    <property type="entry name" value="FAD_PCMH"/>
    <property type="match status" value="1"/>
</dbReference>
<keyword evidence="5" id="KW-1185">Reference proteome</keyword>
<dbReference type="PANTHER" id="PTHR11748">
    <property type="entry name" value="D-LACTATE DEHYDROGENASE"/>
    <property type="match status" value="1"/>
</dbReference>
<sequence length="396" mass="43362">MSASTSHPSGSTPLALPPGVDITAFNKFIKDYRELAPRNVGNVQAIVDPANLLPMPMRPIAFGSNSGYGGAGSRVRGSLVLNMGKNMKKILEVNVDGMYCLVEPGVTFQDMHNYFVANNLRDKLWIDVPGLGSASIPGNTLERGGGYTPYGDHLMMHSGLPSGALACGQSYLITLPCDEDLKQAVDIVRPLRPVVVLQNLPTMHHILLDAAVIGTKAEAGRYWQEAEPGPLELLRRGVRTRTRPQCLWAAIKGAFTAIPGARFYCKDDVLANAVLRIRDLTMQGIPTVEELRWVSWPHNGTRLFCSPIAPVRGEDAIAPYEVTRRRCEEAELGFIGTVTIGMREMHHIIMGTYNWNNSSFLLVNEAIKNAVDSNGIMAPGKSGEWPKNYTKEHGML</sequence>
<evidence type="ECO:0000313" key="5">
    <source>
        <dbReference type="Proteomes" id="UP000018087"/>
    </source>
</evidence>
<dbReference type="Gene3D" id="3.40.462.10">
    <property type="entry name" value="FAD-linked oxidases, C-terminal domain"/>
    <property type="match status" value="2"/>
</dbReference>
<dbReference type="eggNOG" id="KOG1231">
    <property type="taxonomic scope" value="Eukaryota"/>
</dbReference>
<dbReference type="InterPro" id="IPR016170">
    <property type="entry name" value="Cytok_DH_C_sf"/>
</dbReference>
<dbReference type="EMBL" id="KI440843">
    <property type="protein sequence ID" value="ERT01024.1"/>
    <property type="molecule type" value="Genomic_DNA"/>
</dbReference>
<dbReference type="GO" id="GO:0008720">
    <property type="term" value="F:D-lactate dehydrogenase (NAD+) activity"/>
    <property type="evidence" value="ECO:0007669"/>
    <property type="project" value="TreeGrafter"/>
</dbReference>
<dbReference type="InterPro" id="IPR016166">
    <property type="entry name" value="FAD-bd_PCMH"/>
</dbReference>
<dbReference type="GO" id="GO:0071949">
    <property type="term" value="F:FAD binding"/>
    <property type="evidence" value="ECO:0007669"/>
    <property type="project" value="InterPro"/>
</dbReference>
<dbReference type="GO" id="GO:0004458">
    <property type="term" value="F:D-lactate dehydrogenase (cytochrome) activity"/>
    <property type="evidence" value="ECO:0007669"/>
    <property type="project" value="TreeGrafter"/>
</dbReference>
<dbReference type="OrthoDB" id="5332616at2759"/>
<organism evidence="4 5">
    <name type="scientific">Sporothrix schenckii (strain ATCC 58251 / de Perez 2211183)</name>
    <name type="common">Rose-picker's disease fungus</name>
    <dbReference type="NCBI Taxonomy" id="1391915"/>
    <lineage>
        <taxon>Eukaryota</taxon>
        <taxon>Fungi</taxon>
        <taxon>Dikarya</taxon>
        <taxon>Ascomycota</taxon>
        <taxon>Pezizomycotina</taxon>
        <taxon>Sordariomycetes</taxon>
        <taxon>Sordariomycetidae</taxon>
        <taxon>Ophiostomatales</taxon>
        <taxon>Ophiostomataceae</taxon>
        <taxon>Sporothrix</taxon>
    </lineage>
</organism>
<evidence type="ECO:0000259" key="3">
    <source>
        <dbReference type="PROSITE" id="PS51387"/>
    </source>
</evidence>
<feature type="domain" description="FAD-binding PCMH-type" evidence="3">
    <location>
        <begin position="25"/>
        <end position="244"/>
    </location>
</feature>
<dbReference type="Gene3D" id="3.30.43.10">
    <property type="entry name" value="Uridine Diphospho-n-acetylenolpyruvylglucosamine Reductase, domain 2"/>
    <property type="match status" value="1"/>
</dbReference>
<dbReference type="InterPro" id="IPR036318">
    <property type="entry name" value="FAD-bd_PCMH-like_sf"/>
</dbReference>
<dbReference type="HOGENOM" id="CLU_024402_0_0_1"/>
<protein>
    <recommendedName>
        <fullName evidence="3">FAD-binding PCMH-type domain-containing protein</fullName>
    </recommendedName>
</protein>
<dbReference type="GO" id="GO:1903457">
    <property type="term" value="P:lactate catabolic process"/>
    <property type="evidence" value="ECO:0007669"/>
    <property type="project" value="TreeGrafter"/>
</dbReference>
<dbReference type="Pfam" id="PF01565">
    <property type="entry name" value="FAD_binding_4"/>
    <property type="match status" value="1"/>
</dbReference>
<evidence type="ECO:0000256" key="2">
    <source>
        <dbReference type="ARBA" id="ARBA00022827"/>
    </source>
</evidence>
<name>U7PZG7_SPOS1</name>
<dbReference type="Gene3D" id="3.30.465.10">
    <property type="match status" value="1"/>
</dbReference>
<keyword evidence="2" id="KW-0274">FAD</keyword>
<reference evidence="5" key="1">
    <citation type="journal article" date="2014" name="Genome Announc.">
        <title>Genome sequence of the pathogenic fungus Sporothrix schenckii (ATCC 58251).</title>
        <authorList>
            <person name="Cuomo C.A."/>
            <person name="Rodriguez-Del Valle N."/>
            <person name="Perez-Sanchez L."/>
            <person name="Abouelleil A."/>
            <person name="Goldberg J."/>
            <person name="Young S."/>
            <person name="Zeng Q."/>
            <person name="Birren B.W."/>
        </authorList>
    </citation>
    <scope>NUCLEOTIDE SEQUENCE [LARGE SCALE GENOMIC DNA]</scope>
    <source>
        <strain evidence="5">ATCC 58251 / de Perez 2211183</strain>
    </source>
</reference>
<proteinExistence type="predicted"/>
<dbReference type="InterPro" id="IPR006094">
    <property type="entry name" value="Oxid_FAD_bind_N"/>
</dbReference>
<evidence type="ECO:0000313" key="4">
    <source>
        <dbReference type="EMBL" id="ERT01024.1"/>
    </source>
</evidence>
<dbReference type="STRING" id="1391915.U7PZG7"/>